<organism evidence="2 3">
    <name type="scientific">Denitratimonas tolerans</name>
    <dbReference type="NCBI Taxonomy" id="1338420"/>
    <lineage>
        <taxon>Bacteria</taxon>
        <taxon>Pseudomonadati</taxon>
        <taxon>Pseudomonadota</taxon>
        <taxon>Gammaproteobacteria</taxon>
        <taxon>Lysobacterales</taxon>
        <taxon>Lysobacteraceae</taxon>
        <taxon>Denitratimonas</taxon>
    </lineage>
</organism>
<evidence type="ECO:0000313" key="3">
    <source>
        <dbReference type="Proteomes" id="UP001364472"/>
    </source>
</evidence>
<dbReference type="Proteomes" id="UP001364472">
    <property type="component" value="Unassembled WGS sequence"/>
</dbReference>
<accession>A0AAW9R4B6</accession>
<gene>
    <name evidence="2" type="ORF">WB794_13170</name>
</gene>
<proteinExistence type="predicted"/>
<comment type="caution">
    <text evidence="2">The sequence shown here is derived from an EMBL/GenBank/DDBJ whole genome shotgun (WGS) entry which is preliminary data.</text>
</comment>
<dbReference type="AlphaFoldDB" id="A0AAW9R4B6"/>
<keyword evidence="3" id="KW-1185">Reference proteome</keyword>
<sequence>MSLIWSKDDNSKRPHPRDLVRNCGQLLGRLDDVFPCIYLAHFGVRGRDMRRRLIEENSHGLFSVGERLKNGNRPGVAPRNGLLLPVRLCRNEQARTALEAIAKLVGDGKTGTMASRRRDVQALLDKGFAGQWEVSDTEPLDNHVVFQPSPGLFHTLHESFDYVTEVIDNEAGNVRITNTARFRWKQYGELLEWFNTLGGTGRLREWTTLAPYFVCGNAAALRSYNMDRWAQAGLQRPVEAPGKWFTIRPDVADGDIAIRMEMRVAGWAKLHLTLNGKAVEIWLSDVFDPLPELVAWSREIDEGDLPVQMEIDEEGQEAVLTVLSTDDPARVLLRVTRKDENEILLEGIVSRADLGAKLRAELVRFFTSEFDPREWDERGDIDDGDAEDDGAEEGDGYIPMNERISAKAQVLGNPWLASAIPSATKDSSP</sequence>
<evidence type="ECO:0000313" key="2">
    <source>
        <dbReference type="EMBL" id="MEJ1250617.1"/>
    </source>
</evidence>
<feature type="region of interest" description="Disordered" evidence="1">
    <location>
        <begin position="374"/>
        <end position="400"/>
    </location>
</feature>
<dbReference type="EMBL" id="JBBDHC010000027">
    <property type="protein sequence ID" value="MEJ1250617.1"/>
    <property type="molecule type" value="Genomic_DNA"/>
</dbReference>
<feature type="compositionally biased region" description="Acidic residues" evidence="1">
    <location>
        <begin position="379"/>
        <end position="395"/>
    </location>
</feature>
<dbReference type="RefSeq" id="WP_337336319.1">
    <property type="nucleotide sequence ID" value="NZ_JBBDHC010000027.1"/>
</dbReference>
<reference evidence="2 3" key="1">
    <citation type="journal article" date="2016" name="Antonie Van Leeuwenhoek">
        <title>Denitratimonas tolerans gen. nov., sp. nov., a denitrifying bacterium isolated from a bioreactor for tannery wastewater treatment.</title>
        <authorList>
            <person name="Han S.I."/>
            <person name="Kim J.O."/>
            <person name="Lee Y.R."/>
            <person name="Ekpeghere K.I."/>
            <person name="Koh S.C."/>
            <person name="Whang K.S."/>
        </authorList>
    </citation>
    <scope>NUCLEOTIDE SEQUENCE [LARGE SCALE GENOMIC DNA]</scope>
    <source>
        <strain evidence="2 3">KACC 17565</strain>
    </source>
</reference>
<protein>
    <submittedName>
        <fullName evidence="2">Uncharacterized protein</fullName>
    </submittedName>
</protein>
<evidence type="ECO:0000256" key="1">
    <source>
        <dbReference type="SAM" id="MobiDB-lite"/>
    </source>
</evidence>
<name>A0AAW9R4B6_9GAMM</name>